<dbReference type="EMBL" id="JAQOSP010000147">
    <property type="protein sequence ID" value="MDJ1172242.1"/>
    <property type="molecule type" value="Genomic_DNA"/>
</dbReference>
<proteinExistence type="predicted"/>
<name>A0ABT7AZA4_9CYAN</name>
<evidence type="ECO:0000313" key="2">
    <source>
        <dbReference type="EMBL" id="MDJ1172242.1"/>
    </source>
</evidence>
<sequence length="98" mass="11453">MIETINLEECDLTVQDFFAQLGDRHNVVICKDGKPYYFFGEVDEFQGEVLALSQNQEFMDYLDRSRQRGKREGTLSLAEVQRRLEQLEAAEQTTEQEN</sequence>
<evidence type="ECO:0000256" key="1">
    <source>
        <dbReference type="SAM" id="Coils"/>
    </source>
</evidence>
<organism evidence="2 3">
    <name type="scientific">Roseofilum acuticapitatum BLCC-M154</name>
    <dbReference type="NCBI Taxonomy" id="3022444"/>
    <lineage>
        <taxon>Bacteria</taxon>
        <taxon>Bacillati</taxon>
        <taxon>Cyanobacteriota</taxon>
        <taxon>Cyanophyceae</taxon>
        <taxon>Desertifilales</taxon>
        <taxon>Desertifilaceae</taxon>
        <taxon>Roseofilum</taxon>
        <taxon>Roseofilum acuticapitatum</taxon>
    </lineage>
</organism>
<reference evidence="2 3" key="1">
    <citation type="submission" date="2023-01" db="EMBL/GenBank/DDBJ databases">
        <title>Novel diversity within Roseofilum (Cyanobacteria; Desertifilaceae) from marine benthic mats with descriptions of four novel species.</title>
        <authorList>
            <person name="Wang Y."/>
            <person name="Berthold D.E."/>
            <person name="Hu J."/>
            <person name="Lefler F.W."/>
            <person name="Laughinghouse H.D. IV."/>
        </authorList>
    </citation>
    <scope>NUCLEOTIDE SEQUENCE [LARGE SCALE GENOMIC DNA]</scope>
    <source>
        <strain evidence="2 3">BLCC-M154</strain>
    </source>
</reference>
<dbReference type="RefSeq" id="WP_283755990.1">
    <property type="nucleotide sequence ID" value="NZ_JAQOSP010000147.1"/>
</dbReference>
<evidence type="ECO:0000313" key="3">
    <source>
        <dbReference type="Proteomes" id="UP001235303"/>
    </source>
</evidence>
<gene>
    <name evidence="2" type="ORF">PMG71_22690</name>
</gene>
<keyword evidence="3" id="KW-1185">Reference proteome</keyword>
<comment type="caution">
    <text evidence="2">The sequence shown here is derived from an EMBL/GenBank/DDBJ whole genome shotgun (WGS) entry which is preliminary data.</text>
</comment>
<dbReference type="Proteomes" id="UP001235303">
    <property type="component" value="Unassembled WGS sequence"/>
</dbReference>
<keyword evidence="1" id="KW-0175">Coiled coil</keyword>
<accession>A0ABT7AZA4</accession>
<feature type="coiled-coil region" evidence="1">
    <location>
        <begin position="70"/>
        <end position="97"/>
    </location>
</feature>
<evidence type="ECO:0008006" key="4">
    <source>
        <dbReference type="Google" id="ProtNLM"/>
    </source>
</evidence>
<protein>
    <recommendedName>
        <fullName evidence="4">Prevent-host-death protein</fullName>
    </recommendedName>
</protein>